<evidence type="ECO:0000256" key="13">
    <source>
        <dbReference type="ARBA" id="ARBA00022998"/>
    </source>
</evidence>
<evidence type="ECO:0000256" key="6">
    <source>
        <dbReference type="ARBA" id="ARBA00012201"/>
    </source>
</evidence>
<proteinExistence type="inferred from homology"/>
<evidence type="ECO:0000256" key="5">
    <source>
        <dbReference type="ARBA" id="ARBA00005381"/>
    </source>
</evidence>
<comment type="catalytic activity">
    <reaction evidence="1">
        <text>ATP = 3',5'-cyclic AMP + diphosphate</text>
        <dbReference type="Rhea" id="RHEA:15389"/>
        <dbReference type="ChEBI" id="CHEBI:30616"/>
        <dbReference type="ChEBI" id="CHEBI:33019"/>
        <dbReference type="ChEBI" id="CHEBI:58165"/>
        <dbReference type="EC" id="4.6.1.1"/>
    </reaction>
</comment>
<evidence type="ECO:0000256" key="15">
    <source>
        <dbReference type="ARBA" id="ARBA00023170"/>
    </source>
</evidence>
<dbReference type="InterPro" id="IPR028082">
    <property type="entry name" value="Peripla_BP_I"/>
</dbReference>
<keyword evidence="23" id="KW-1185">Reference proteome</keyword>
<dbReference type="EMBL" id="CAEQ01000650">
    <property type="protein sequence ID" value="CCD12277.1"/>
    <property type="molecule type" value="Genomic_DNA"/>
</dbReference>
<dbReference type="InterPro" id="IPR057398">
    <property type="entry name" value="GRESAG4.1/3_peripasmic_2"/>
</dbReference>
<dbReference type="PROSITE" id="PS50125">
    <property type="entry name" value="GUANYLATE_CYCLASE_2"/>
    <property type="match status" value="1"/>
</dbReference>
<dbReference type="Pfam" id="PF25493">
    <property type="entry name" value="Peripla_BP_A-cyclase"/>
    <property type="match status" value="1"/>
</dbReference>
<dbReference type="Proteomes" id="UP000000702">
    <property type="component" value="Unassembled WGS sequence"/>
</dbReference>
<keyword evidence="12 20" id="KW-1133">Transmembrane helix</keyword>
<dbReference type="GO" id="GO:0016020">
    <property type="term" value="C:membrane"/>
    <property type="evidence" value="ECO:0007669"/>
    <property type="project" value="UniProtKB-SubCell"/>
</dbReference>
<evidence type="ECO:0000256" key="2">
    <source>
        <dbReference type="ARBA" id="ARBA00001946"/>
    </source>
</evidence>
<evidence type="ECO:0000256" key="19">
    <source>
        <dbReference type="ARBA" id="ARBA00032637"/>
    </source>
</evidence>
<comment type="function">
    <text evidence="3">Could act as a receptor for an unknown ligand.</text>
</comment>
<comment type="subcellular location">
    <subcellularLocation>
        <location evidence="4">Membrane</location>
        <topology evidence="4">Multi-pass membrane protein</topology>
    </subcellularLocation>
</comment>
<evidence type="ECO:0000259" key="21">
    <source>
        <dbReference type="PROSITE" id="PS50125"/>
    </source>
</evidence>
<evidence type="ECO:0000256" key="11">
    <source>
        <dbReference type="ARBA" id="ARBA00022842"/>
    </source>
</evidence>
<evidence type="ECO:0000256" key="9">
    <source>
        <dbReference type="ARBA" id="ARBA00022741"/>
    </source>
</evidence>
<evidence type="ECO:0000256" key="10">
    <source>
        <dbReference type="ARBA" id="ARBA00022840"/>
    </source>
</evidence>
<protein>
    <recommendedName>
        <fullName evidence="6">adenylate cyclase</fullName>
        <ecNumber evidence="6">4.6.1.1</ecNumber>
    </recommendedName>
    <alternativeName>
        <fullName evidence="18">ATP pyrophosphate-lyase</fullName>
    </alternativeName>
    <alternativeName>
        <fullName evidence="19">Adenylyl cyclase</fullName>
    </alternativeName>
</protein>
<keyword evidence="10" id="KW-0067">ATP-binding</keyword>
<evidence type="ECO:0000313" key="22">
    <source>
        <dbReference type="EMBL" id="CCD12277.1"/>
    </source>
</evidence>
<comment type="cofactor">
    <cofactor evidence="2">
        <name>Mg(2+)</name>
        <dbReference type="ChEBI" id="CHEBI:18420"/>
    </cofactor>
</comment>
<dbReference type="GO" id="GO:0005524">
    <property type="term" value="F:ATP binding"/>
    <property type="evidence" value="ECO:0007669"/>
    <property type="project" value="UniProtKB-KW"/>
</dbReference>
<organism evidence="22 23">
    <name type="scientific">Trypanosoma congolense (strain IL3000)</name>
    <dbReference type="NCBI Taxonomy" id="1068625"/>
    <lineage>
        <taxon>Eukaryota</taxon>
        <taxon>Discoba</taxon>
        <taxon>Euglenozoa</taxon>
        <taxon>Kinetoplastea</taxon>
        <taxon>Metakinetoplastina</taxon>
        <taxon>Trypanosomatida</taxon>
        <taxon>Trypanosomatidae</taxon>
        <taxon>Trypanosoma</taxon>
        <taxon>Nannomonas</taxon>
    </lineage>
</organism>
<dbReference type="PANTHER" id="PTHR43081:SF1">
    <property type="entry name" value="ADENYLATE CYCLASE, TERMINAL-DIFFERENTIATION SPECIFIC"/>
    <property type="match status" value="1"/>
</dbReference>
<comment type="similarity">
    <text evidence="5">Belongs to the adenylyl cyclase class-3 family.</text>
</comment>
<feature type="transmembrane region" description="Helical" evidence="20">
    <location>
        <begin position="839"/>
        <end position="861"/>
    </location>
</feature>
<dbReference type="VEuPathDB" id="TriTrypDB:TcIL3000_0_31740"/>
<dbReference type="SUPFAM" id="SSF53822">
    <property type="entry name" value="Periplasmic binding protein-like I"/>
    <property type="match status" value="1"/>
</dbReference>
<dbReference type="OMA" id="FTTSERH"/>
<dbReference type="GO" id="GO:0004016">
    <property type="term" value="F:adenylate cyclase activity"/>
    <property type="evidence" value="ECO:0007669"/>
    <property type="project" value="UniProtKB-EC"/>
</dbReference>
<comment type="caution">
    <text evidence="22">The sequence shown here is derived from an EMBL/GenBank/DDBJ whole genome shotgun (WGS) entry which is preliminary data.</text>
</comment>
<dbReference type="FunFam" id="3.40.50.2300:FF:000162">
    <property type="entry name" value="Receptor-type adenylate cyclase GRESAG 4, putative"/>
    <property type="match status" value="1"/>
</dbReference>
<dbReference type="AlphaFoldDB" id="F9W530"/>
<keyword evidence="17" id="KW-0456">Lyase</keyword>
<keyword evidence="7 20" id="KW-0812">Transmembrane</keyword>
<reference evidence="22 23" key="2">
    <citation type="journal article" date="2012" name="Proc. Natl. Acad. Sci. U.S.A.">
        <title>Antigenic diversity is generated by distinct evolutionary mechanisms in African trypanosome species.</title>
        <authorList>
            <person name="Jackson A.P."/>
            <person name="Berry A."/>
            <person name="Aslett M."/>
            <person name="Allison H.C."/>
            <person name="Burton P."/>
            <person name="Vavrova-Anderson J."/>
            <person name="Brown R."/>
            <person name="Browne H."/>
            <person name="Corton N."/>
            <person name="Hauser H."/>
            <person name="Gamble J."/>
            <person name="Gilderthorp R."/>
            <person name="Marcello L."/>
            <person name="McQuillan J."/>
            <person name="Otto T.D."/>
            <person name="Quail M.A."/>
            <person name="Sanders M.J."/>
            <person name="van Tonder A."/>
            <person name="Ginger M.L."/>
            <person name="Field M.C."/>
            <person name="Barry J.D."/>
            <person name="Hertz-Fowler C."/>
            <person name="Berriman M."/>
        </authorList>
    </citation>
    <scope>NUCLEOTIDE SEQUENCE [LARGE SCALE GENOMIC DNA]</scope>
    <source>
        <strain evidence="22 23">IL3000</strain>
    </source>
</reference>
<dbReference type="Pfam" id="PF25495">
    <property type="entry name" value="Peripla_BP_A-cyclase_1"/>
    <property type="match status" value="1"/>
</dbReference>
<feature type="domain" description="Guanylate cyclase" evidence="21">
    <location>
        <begin position="884"/>
        <end position="1038"/>
    </location>
</feature>
<dbReference type="GO" id="GO:0006171">
    <property type="term" value="P:cAMP biosynthetic process"/>
    <property type="evidence" value="ECO:0007669"/>
    <property type="project" value="UniProtKB-KW"/>
</dbReference>
<dbReference type="InterPro" id="IPR029787">
    <property type="entry name" value="Nucleotide_cyclase"/>
</dbReference>
<keyword evidence="9" id="KW-0547">Nucleotide-binding</keyword>
<dbReference type="Gene3D" id="3.40.50.2300">
    <property type="match status" value="2"/>
</dbReference>
<dbReference type="InterPro" id="IPR050697">
    <property type="entry name" value="Adenylyl/Guanylyl_Cyclase_3/4"/>
</dbReference>
<dbReference type="Pfam" id="PF00211">
    <property type="entry name" value="Guanylate_cyc"/>
    <property type="match status" value="1"/>
</dbReference>
<evidence type="ECO:0000256" key="20">
    <source>
        <dbReference type="SAM" id="Phobius"/>
    </source>
</evidence>
<evidence type="ECO:0000256" key="8">
    <source>
        <dbReference type="ARBA" id="ARBA00022723"/>
    </source>
</evidence>
<evidence type="ECO:0000256" key="7">
    <source>
        <dbReference type="ARBA" id="ARBA00022692"/>
    </source>
</evidence>
<keyword evidence="14 20" id="KW-0472">Membrane</keyword>
<dbReference type="FunFam" id="3.30.70.1230:FF:000022">
    <property type="entry name" value="Receptor-type adenylate cyclase GRESAG 4, putative"/>
    <property type="match status" value="1"/>
</dbReference>
<dbReference type="PANTHER" id="PTHR43081">
    <property type="entry name" value="ADENYLATE CYCLASE, TERMINAL-DIFFERENTIATION SPECIFIC-RELATED"/>
    <property type="match status" value="1"/>
</dbReference>
<dbReference type="InterPro" id="IPR001054">
    <property type="entry name" value="A/G_cyclase"/>
</dbReference>
<sequence length="1225" mass="134995">MTAYMFSASRTSFTGNSVRRSLCRRAVELLATSLLLFLSTGRVDANTTVRVYSLMYHENVPDNFVEAVNAGFNASLASRQWTVAHNMRVEVIAPRTSSTPPIVALENAIKENEGNFFLLLGPMGDFTTNPSFLPTLKSQNLVAFAPLTASTASRGWNPNLYFLRVSATAELLALIRYAIGQLRTLRLGFMYLQNVSFGEEEYSLAVRIMYRMGHEFCCVFTVKSSLTGQGLDDDFRSAWIAFTKRNPQAVILFAPPSKDTEKFVRMVVSDARTNKAFLLAPSILQLVMERMWREALNVVSAPFVSGQVVLAGINPLATDTQYSAIKRFQENVRSYLKSHPGVTVFNSSDDFDHDNIDGQLMVYGWLVGEVLSQALSAPEWLSSREAFMESLYDQRRYVVDDLVFGDYGNECVGLAAAHGAMCRCNQGGKVVHVRVLTDGYRLLDADSGMMMFDSSQCYSNRVDVRAPFSAVLFKVTDDPVAMNAAEEMDRGSSLLENIRVGEEGRLFINAITLPSSGIVSGLKSELSKRITDAVLGVVSGSVLDVPGVAFIDPVVLEPRLNKYRRHVIHLSPTLEQQFYVVVSYLADKAREGFHAVIRSSEGDDIGDLLSTTLVTFGMVLQSTTIMSGNTSMRDRLPDRGTVYVMGLNTGDAELIADHLERHGSLLVVVPFFDMILRHREFVSAFEGKASADRLLFATNLPHWADRNTRSEFVQQFHKAEKNSSRRTPLTMLGYAASRFAKAVISPMRVVNADALVEAVFAQYMVAVDDMRYGPFDDNNCFLNGASRSKGCAANYGATQISIWSMTRVLNVSAPPLTAPVTPSITYSVPDTSGLTPAHLAGIIVGSIAMLLFFSMATTLLVRCEAMRHIRDNESAPKEPTDPVTLIFTDIESSTALWAAHPNLMPDAVATHHRLIRSTIARHDAYEVKTVGDSFMIACRSVTAAVELARDLQLALLHHDWGTAALDESYRGLEEEFALEVSEYEPPTARLDPAVYGKLWNGLRVRVGIHTGLCDIRHDEVTKGYDYYGQTTNMAARAESVANGGQVLLTCATYYSLSAVERARLDPMPMGPVSLRGVPEPVEMYQLNAVPGRIFAALRLDREVDLINDESDATGSSPSDSSSSTATLCETSQMVARCLESVLGTFAPARRHSLLVAICERWRVSLPRKPEAAWDEDYCQNVIRRIALRVGHAMDLYAADRDHSTGTASSASVILIPCRRADIPGY</sequence>
<dbReference type="CDD" id="cd07556">
    <property type="entry name" value="Nucleotidyl_cyc_III"/>
    <property type="match status" value="1"/>
</dbReference>
<evidence type="ECO:0000256" key="1">
    <source>
        <dbReference type="ARBA" id="ARBA00001593"/>
    </source>
</evidence>
<dbReference type="EC" id="4.6.1.1" evidence="6"/>
<dbReference type="SUPFAM" id="SSF55073">
    <property type="entry name" value="Nucleotide cyclase"/>
    <property type="match status" value="1"/>
</dbReference>
<keyword evidence="13" id="KW-0115">cAMP biosynthesis</keyword>
<dbReference type="GO" id="GO:0046872">
    <property type="term" value="F:metal ion binding"/>
    <property type="evidence" value="ECO:0007669"/>
    <property type="project" value="UniProtKB-KW"/>
</dbReference>
<accession>F9W530</accession>
<evidence type="ECO:0000256" key="18">
    <source>
        <dbReference type="ARBA" id="ARBA00032597"/>
    </source>
</evidence>
<evidence type="ECO:0000256" key="12">
    <source>
        <dbReference type="ARBA" id="ARBA00022989"/>
    </source>
</evidence>
<keyword evidence="8" id="KW-0479">Metal-binding</keyword>
<evidence type="ECO:0000256" key="16">
    <source>
        <dbReference type="ARBA" id="ARBA00023180"/>
    </source>
</evidence>
<keyword evidence="15" id="KW-0675">Receptor</keyword>
<evidence type="ECO:0000256" key="3">
    <source>
        <dbReference type="ARBA" id="ARBA00002708"/>
    </source>
</evidence>
<reference evidence="23" key="1">
    <citation type="submission" date="2011-07" db="EMBL/GenBank/DDBJ databases">
        <title>Divergent evolution of antigenic variation in African trypanosomes.</title>
        <authorList>
            <person name="Jackson A.P."/>
            <person name="Berry A."/>
            <person name="Allison H.C."/>
            <person name="Burton P."/>
            <person name="Anderson J."/>
            <person name="Aslett M."/>
            <person name="Brown R."/>
            <person name="Corton N."/>
            <person name="Harris D."/>
            <person name="Hauser H."/>
            <person name="Gamble J."/>
            <person name="Gilderthorp R."/>
            <person name="McQuillan J."/>
            <person name="Quail M.A."/>
            <person name="Sanders M."/>
            <person name="Van Tonder A."/>
            <person name="Ginger M.L."/>
            <person name="Donelson J.E."/>
            <person name="Field M.C."/>
            <person name="Barry J.D."/>
            <person name="Berriman M."/>
            <person name="Hertz-Fowler C."/>
        </authorList>
    </citation>
    <scope>NUCLEOTIDE SEQUENCE [LARGE SCALE GENOMIC DNA]</scope>
    <source>
        <strain evidence="23">IL3000</strain>
    </source>
</reference>
<gene>
    <name evidence="22" type="ORF">TCIL3000_0_31740</name>
</gene>
<keyword evidence="11" id="KW-0460">Magnesium</keyword>
<dbReference type="InterPro" id="IPR057399">
    <property type="entry name" value="GRESAG4.1/3_peripasmic_1"/>
</dbReference>
<evidence type="ECO:0000313" key="23">
    <source>
        <dbReference type="Proteomes" id="UP000000702"/>
    </source>
</evidence>
<evidence type="ECO:0000256" key="17">
    <source>
        <dbReference type="ARBA" id="ARBA00023239"/>
    </source>
</evidence>
<name>F9W530_TRYCI</name>
<evidence type="ECO:0000256" key="14">
    <source>
        <dbReference type="ARBA" id="ARBA00023136"/>
    </source>
</evidence>
<evidence type="ECO:0000256" key="4">
    <source>
        <dbReference type="ARBA" id="ARBA00004141"/>
    </source>
</evidence>
<dbReference type="GO" id="GO:0035556">
    <property type="term" value="P:intracellular signal transduction"/>
    <property type="evidence" value="ECO:0007669"/>
    <property type="project" value="InterPro"/>
</dbReference>
<keyword evidence="16" id="KW-0325">Glycoprotein</keyword>
<dbReference type="SMART" id="SM00044">
    <property type="entry name" value="CYCc"/>
    <property type="match status" value="1"/>
</dbReference>
<dbReference type="Gene3D" id="3.30.70.1230">
    <property type="entry name" value="Nucleotide cyclase"/>
    <property type="match status" value="1"/>
</dbReference>